<proteinExistence type="predicted"/>
<sequence>QRCMRPRANFAEGRARHFLAIALLVNTATKNAKRKRGQRGVCALRRASLDVIAIATTSANKHQMLSEFSFLMYAV</sequence>
<accession>A0A1J6KJ66</accession>
<evidence type="ECO:0000313" key="1">
    <source>
        <dbReference type="EMBL" id="OIS96692.1"/>
    </source>
</evidence>
<protein>
    <submittedName>
        <fullName evidence="2">Uncharacterized protein</fullName>
    </submittedName>
</protein>
<dbReference type="Gramene" id="OIS96692">
    <property type="protein sequence ID" value="OIS96692"/>
    <property type="gene ID" value="A4A49_60685"/>
</dbReference>
<dbReference type="EMBL" id="MJEQ01037193">
    <property type="protein sequence ID" value="OIS96692.1"/>
    <property type="molecule type" value="Genomic_DNA"/>
</dbReference>
<gene>
    <name evidence="2" type="ORF">A4A49_36726</name>
    <name evidence="1" type="ORF">A4A49_60685</name>
</gene>
<organism evidence="2 3">
    <name type="scientific">Nicotiana attenuata</name>
    <name type="common">Coyote tobacco</name>
    <dbReference type="NCBI Taxonomy" id="49451"/>
    <lineage>
        <taxon>Eukaryota</taxon>
        <taxon>Viridiplantae</taxon>
        <taxon>Streptophyta</taxon>
        <taxon>Embryophyta</taxon>
        <taxon>Tracheophyta</taxon>
        <taxon>Spermatophyta</taxon>
        <taxon>Magnoliopsida</taxon>
        <taxon>eudicotyledons</taxon>
        <taxon>Gunneridae</taxon>
        <taxon>Pentapetalae</taxon>
        <taxon>asterids</taxon>
        <taxon>lamiids</taxon>
        <taxon>Solanales</taxon>
        <taxon>Solanaceae</taxon>
        <taxon>Nicotianoideae</taxon>
        <taxon>Nicotianeae</taxon>
        <taxon>Nicotiana</taxon>
    </lineage>
</organism>
<evidence type="ECO:0000313" key="3">
    <source>
        <dbReference type="Proteomes" id="UP000187609"/>
    </source>
</evidence>
<keyword evidence="3" id="KW-1185">Reference proteome</keyword>
<evidence type="ECO:0000313" key="2">
    <source>
        <dbReference type="EMBL" id="OIT21879.1"/>
    </source>
</evidence>
<dbReference type="Gramene" id="OIT21879">
    <property type="protein sequence ID" value="OIT21879"/>
    <property type="gene ID" value="A4A49_36726"/>
</dbReference>
<name>A0A1J6KJ66_NICAT</name>
<reference evidence="2 3" key="1">
    <citation type="submission" date="2016-11" db="EMBL/GenBank/DDBJ databases">
        <title>The genome of Nicotiana attenuata.</title>
        <authorList>
            <person name="Xu S."/>
            <person name="Brockmoeller T."/>
            <person name="Gaquerel E."/>
            <person name="Navarro A."/>
            <person name="Kuhl H."/>
            <person name="Gase K."/>
            <person name="Ling Z."/>
            <person name="Zhou W."/>
            <person name="Kreitzer C."/>
            <person name="Stanke M."/>
            <person name="Tang H."/>
            <person name="Lyons E."/>
            <person name="Pandey P."/>
            <person name="Pandey S.P."/>
            <person name="Timmermann B."/>
            <person name="Baldwin I.T."/>
        </authorList>
    </citation>
    <scope>NUCLEOTIDE SEQUENCE [LARGE SCALE GENOMIC DNA]</scope>
    <source>
        <strain evidence="3">cv. UT</strain>
        <strain evidence="2">UT</strain>
        <tissue evidence="2">Leaves</tissue>
    </source>
</reference>
<comment type="caution">
    <text evidence="2">The sequence shown here is derived from an EMBL/GenBank/DDBJ whole genome shotgun (WGS) entry which is preliminary data.</text>
</comment>
<dbReference type="Proteomes" id="UP000187609">
    <property type="component" value="Unassembled WGS sequence"/>
</dbReference>
<dbReference type="AlphaFoldDB" id="A0A1J6KJ66"/>
<feature type="non-terminal residue" evidence="2">
    <location>
        <position position="1"/>
    </location>
</feature>
<dbReference type="EMBL" id="MJEQ01004043">
    <property type="protein sequence ID" value="OIT21879.1"/>
    <property type="molecule type" value="Genomic_DNA"/>
</dbReference>